<gene>
    <name evidence="2" type="ORF">CCMP2556_LOCUS32495</name>
</gene>
<dbReference type="Proteomes" id="UP001642484">
    <property type="component" value="Unassembled WGS sequence"/>
</dbReference>
<evidence type="ECO:0000313" key="3">
    <source>
        <dbReference type="Proteomes" id="UP001642484"/>
    </source>
</evidence>
<keyword evidence="3" id="KW-1185">Reference proteome</keyword>
<evidence type="ECO:0000313" key="2">
    <source>
        <dbReference type="EMBL" id="CAK9066182.1"/>
    </source>
</evidence>
<proteinExistence type="predicted"/>
<comment type="caution">
    <text evidence="2">The sequence shown here is derived from an EMBL/GenBank/DDBJ whole genome shotgun (WGS) entry which is preliminary data.</text>
</comment>
<organism evidence="2 3">
    <name type="scientific">Durusdinium trenchii</name>
    <dbReference type="NCBI Taxonomy" id="1381693"/>
    <lineage>
        <taxon>Eukaryota</taxon>
        <taxon>Sar</taxon>
        <taxon>Alveolata</taxon>
        <taxon>Dinophyceae</taxon>
        <taxon>Suessiales</taxon>
        <taxon>Symbiodiniaceae</taxon>
        <taxon>Durusdinium</taxon>
    </lineage>
</organism>
<evidence type="ECO:0000256" key="1">
    <source>
        <dbReference type="SAM" id="MobiDB-lite"/>
    </source>
</evidence>
<accession>A0ABP0NTT4</accession>
<name>A0ABP0NTT4_9DINO</name>
<sequence length="102" mass="11285">MAAADPKTSALGKAAASGRGNQAQVEQEEPAQAEQPLKKGPQAKANWTAKDSSTLMLRLMMKEREQVLPEDKLFYQQIAEHIDKLLLETSKHKQGRDSQLQA</sequence>
<reference evidence="2 3" key="1">
    <citation type="submission" date="2024-02" db="EMBL/GenBank/DDBJ databases">
        <authorList>
            <person name="Chen Y."/>
            <person name="Shah S."/>
            <person name="Dougan E. K."/>
            <person name="Thang M."/>
            <person name="Chan C."/>
        </authorList>
    </citation>
    <scope>NUCLEOTIDE SEQUENCE [LARGE SCALE GENOMIC DNA]</scope>
</reference>
<feature type="region of interest" description="Disordered" evidence="1">
    <location>
        <begin position="1"/>
        <end position="49"/>
    </location>
</feature>
<dbReference type="EMBL" id="CAXAMN010022074">
    <property type="protein sequence ID" value="CAK9066182.1"/>
    <property type="molecule type" value="Genomic_DNA"/>
</dbReference>
<protein>
    <submittedName>
        <fullName evidence="2">Uncharacterized protein</fullName>
    </submittedName>
</protein>